<dbReference type="EMBL" id="ONZQ02000004">
    <property type="protein sequence ID" value="SPO01160.1"/>
    <property type="molecule type" value="Genomic_DNA"/>
</dbReference>
<dbReference type="PANTHER" id="PTHR21310:SF58">
    <property type="entry name" value="AMINOGLYCOSIDE PHOSPHOTRANSFERASE DOMAIN-CONTAINING PROTEIN"/>
    <property type="match status" value="1"/>
</dbReference>
<dbReference type="Proteomes" id="UP001187682">
    <property type="component" value="Unassembled WGS sequence"/>
</dbReference>
<accession>A0AAE8MVX0</accession>
<dbReference type="AlphaFoldDB" id="A0AAE8MVX0"/>
<dbReference type="InterPro" id="IPR002575">
    <property type="entry name" value="Aminoglycoside_PTrfase"/>
</dbReference>
<evidence type="ECO:0000313" key="3">
    <source>
        <dbReference type="Proteomes" id="UP001187682"/>
    </source>
</evidence>
<dbReference type="Pfam" id="PF01636">
    <property type="entry name" value="APH"/>
    <property type="match status" value="1"/>
</dbReference>
<protein>
    <recommendedName>
        <fullName evidence="1">Aminoglycoside phosphotransferase domain-containing protein</fullName>
    </recommendedName>
</protein>
<reference evidence="2" key="1">
    <citation type="submission" date="2018-03" db="EMBL/GenBank/DDBJ databases">
        <authorList>
            <person name="Guldener U."/>
        </authorList>
    </citation>
    <scope>NUCLEOTIDE SEQUENCE</scope>
</reference>
<dbReference type="InterPro" id="IPR051678">
    <property type="entry name" value="AGP_Transferase"/>
</dbReference>
<evidence type="ECO:0000259" key="1">
    <source>
        <dbReference type="Pfam" id="PF01636"/>
    </source>
</evidence>
<dbReference type="SUPFAM" id="SSF56112">
    <property type="entry name" value="Protein kinase-like (PK-like)"/>
    <property type="match status" value="1"/>
</dbReference>
<proteinExistence type="predicted"/>
<feature type="domain" description="Aminoglycoside phosphotransferase" evidence="1">
    <location>
        <begin position="55"/>
        <end position="110"/>
    </location>
</feature>
<sequence>MRSIKPREEHIRSCGGSQVRDSRDYFPYTAPACRNELEFNDYLLTGLMYHTPPALRTAFSRRLRTGHRVVFTHADLAPRNIIVRDGKIVGLLDWEDAGWYPEYWEYVKFFHRVGSGSLWDWLRYADDIFSATDENELVHYIALPTWQDP</sequence>
<organism evidence="2 3">
    <name type="scientific">Cephalotrichum gorgonifer</name>
    <dbReference type="NCBI Taxonomy" id="2041049"/>
    <lineage>
        <taxon>Eukaryota</taxon>
        <taxon>Fungi</taxon>
        <taxon>Dikarya</taxon>
        <taxon>Ascomycota</taxon>
        <taxon>Pezizomycotina</taxon>
        <taxon>Sordariomycetes</taxon>
        <taxon>Hypocreomycetidae</taxon>
        <taxon>Microascales</taxon>
        <taxon>Microascaceae</taxon>
        <taxon>Cephalotrichum</taxon>
    </lineage>
</organism>
<gene>
    <name evidence="2" type="ORF">DNG_03907</name>
</gene>
<evidence type="ECO:0000313" key="2">
    <source>
        <dbReference type="EMBL" id="SPO01160.1"/>
    </source>
</evidence>
<name>A0AAE8MVX0_9PEZI</name>
<comment type="caution">
    <text evidence="2">The sequence shown here is derived from an EMBL/GenBank/DDBJ whole genome shotgun (WGS) entry which is preliminary data.</text>
</comment>
<dbReference type="PANTHER" id="PTHR21310">
    <property type="entry name" value="AMINOGLYCOSIDE PHOSPHOTRANSFERASE-RELATED-RELATED"/>
    <property type="match status" value="1"/>
</dbReference>
<dbReference type="InterPro" id="IPR011009">
    <property type="entry name" value="Kinase-like_dom_sf"/>
</dbReference>
<dbReference type="Gene3D" id="3.90.1200.10">
    <property type="match status" value="1"/>
</dbReference>
<keyword evidence="3" id="KW-1185">Reference proteome</keyword>